<proteinExistence type="predicted"/>
<gene>
    <name evidence="1" type="ORF">D1Y85_13825</name>
</gene>
<accession>A0A3N6Q0L1</accession>
<dbReference type="OrthoDB" id="7063138at2"/>
<sequence>MKFKSFVDKVLSVPDPSIFQQPIAKHNRAWFKIMKSQIHKIFTMTRTRQMGIYYELDEIPRFPPGSRLLLVYDGIVHLGDALMDLAGRALLEEHSVKMDVVLDPALLPVFESDPWFSRIYTDINQVQAKDYAFVILNTLNRRVIKKKARSSLRDLSFTSLVGWFIDRRFYNKIQFSYYSWSRILGLGRSSAELQAEARVVMGSPIEKAGLSQIVIAIGGKEADRTYLRWSEVLHLVDQDKKLSQYKYVLIGSRNGLSEAQTLLSQKFENINLISYVDTLTLHQTREVIGNSTLFLGADGGLMHVTNTTNTPILALFSAEVDPRARCVENQHFNCKFIRSAGDVSEIDPKTVARELALALNAGKI</sequence>
<dbReference type="SUPFAM" id="SSF53756">
    <property type="entry name" value="UDP-Glycosyltransferase/glycogen phosphorylase"/>
    <property type="match status" value="1"/>
</dbReference>
<dbReference type="RefSeq" id="WP_124151633.1">
    <property type="nucleotide sequence ID" value="NZ_RQIS01000009.1"/>
</dbReference>
<evidence type="ECO:0000313" key="2">
    <source>
        <dbReference type="Proteomes" id="UP000272778"/>
    </source>
</evidence>
<dbReference type="AlphaFoldDB" id="A0A3N6Q0L1"/>
<dbReference type="Proteomes" id="UP000272778">
    <property type="component" value="Unassembled WGS sequence"/>
</dbReference>
<protein>
    <recommendedName>
        <fullName evidence="3">Lipopolysaccharide heptosyltransferase family protein</fullName>
    </recommendedName>
</protein>
<evidence type="ECO:0000313" key="1">
    <source>
        <dbReference type="EMBL" id="RQH05706.1"/>
    </source>
</evidence>
<dbReference type="InterPro" id="IPR002201">
    <property type="entry name" value="Glyco_trans_9"/>
</dbReference>
<dbReference type="Gene3D" id="3.40.50.2000">
    <property type="entry name" value="Glycogen Phosphorylase B"/>
    <property type="match status" value="1"/>
</dbReference>
<name>A0A3N6Q0L1_9BURK</name>
<keyword evidence="2" id="KW-1185">Reference proteome</keyword>
<dbReference type="EMBL" id="RQIS01000009">
    <property type="protein sequence ID" value="RQH05706.1"/>
    <property type="molecule type" value="Genomic_DNA"/>
</dbReference>
<organism evidence="1 2">
    <name type="scientific">Paraburkholderia dinghuensis</name>
    <dbReference type="NCBI Taxonomy" id="2305225"/>
    <lineage>
        <taxon>Bacteria</taxon>
        <taxon>Pseudomonadati</taxon>
        <taxon>Pseudomonadota</taxon>
        <taxon>Betaproteobacteria</taxon>
        <taxon>Burkholderiales</taxon>
        <taxon>Burkholderiaceae</taxon>
        <taxon>Paraburkholderia</taxon>
    </lineage>
</organism>
<comment type="caution">
    <text evidence="1">The sequence shown here is derived from an EMBL/GenBank/DDBJ whole genome shotgun (WGS) entry which is preliminary data.</text>
</comment>
<dbReference type="GO" id="GO:0016757">
    <property type="term" value="F:glycosyltransferase activity"/>
    <property type="evidence" value="ECO:0007669"/>
    <property type="project" value="InterPro"/>
</dbReference>
<evidence type="ECO:0008006" key="3">
    <source>
        <dbReference type="Google" id="ProtNLM"/>
    </source>
</evidence>
<dbReference type="Pfam" id="PF01075">
    <property type="entry name" value="Glyco_transf_9"/>
    <property type="match status" value="1"/>
</dbReference>
<reference evidence="1 2" key="1">
    <citation type="submission" date="2018-11" db="EMBL/GenBank/DDBJ databases">
        <title>Paraburkholderia sp. DHOA04, isolated from soil.</title>
        <authorList>
            <person name="Gao Z.-H."/>
            <person name="Qiu L.-H."/>
            <person name="Fu J.-C."/>
        </authorList>
    </citation>
    <scope>NUCLEOTIDE SEQUENCE [LARGE SCALE GENOMIC DNA]</scope>
    <source>
        <strain evidence="1 2">DHOA04</strain>
    </source>
</reference>